<keyword evidence="5" id="KW-1185">Reference proteome</keyword>
<gene>
    <name evidence="4" type="ORF">INF20_02100</name>
</gene>
<sequence length="260" mass="28896">MKFDKVIEIIEKIAPPECGENWDNSGVQVNVGNDDIDKILFCLEINDDIIDEAIEKSVDMIVTHHPLLFNRPDRVDIREVTGRYLIKLIKSGISVYSAHITFDNAPLGNNYYLASLLELDDIEEVEDYCGVSGYLPSVMSFSQALEHVEKSLKLPPHYIRAVGKDPMEISRVALCTGAGGDILYTDTAKECQLIITGDVKLNVAQDAKAMGKALIDAGHYGTEKIFSENFLNQFKELLEDYGEDTVELVSAESDTNPFSV</sequence>
<dbReference type="Proteomes" id="UP001516588">
    <property type="component" value="Unassembled WGS sequence"/>
</dbReference>
<dbReference type="NCBIfam" id="TIGR00486">
    <property type="entry name" value="YbgI_SA1388"/>
    <property type="match status" value="1"/>
</dbReference>
<dbReference type="InterPro" id="IPR002678">
    <property type="entry name" value="DUF34/NIF3"/>
</dbReference>
<comment type="similarity">
    <text evidence="1">Belongs to the GTP cyclohydrolase I type 2/NIF3 family.</text>
</comment>
<dbReference type="InterPro" id="IPR036069">
    <property type="entry name" value="DUF34/NIF3_sf"/>
</dbReference>
<dbReference type="Pfam" id="PF01784">
    <property type="entry name" value="DUF34_NIF3"/>
    <property type="match status" value="1"/>
</dbReference>
<evidence type="ECO:0000313" key="5">
    <source>
        <dbReference type="Proteomes" id="UP001516588"/>
    </source>
</evidence>
<evidence type="ECO:0000313" key="4">
    <source>
        <dbReference type="EMBL" id="MBE5035069.1"/>
    </source>
</evidence>
<keyword evidence="3" id="KW-0479">Metal-binding</keyword>
<dbReference type="RefSeq" id="WP_226384737.1">
    <property type="nucleotide sequence ID" value="NZ_JADCKA010000002.1"/>
</dbReference>
<dbReference type="EMBL" id="JADCKA010000002">
    <property type="protein sequence ID" value="MBE5035069.1"/>
    <property type="molecule type" value="Genomic_DNA"/>
</dbReference>
<evidence type="ECO:0000256" key="3">
    <source>
        <dbReference type="ARBA" id="ARBA00022723"/>
    </source>
</evidence>
<protein>
    <recommendedName>
        <fullName evidence="2">GTP cyclohydrolase 1 type 2 homolog</fullName>
    </recommendedName>
</protein>
<comment type="caution">
    <text evidence="4">The sequence shown here is derived from an EMBL/GenBank/DDBJ whole genome shotgun (WGS) entry which is preliminary data.</text>
</comment>
<reference evidence="4 5" key="1">
    <citation type="submission" date="2020-10" db="EMBL/GenBank/DDBJ databases">
        <title>ChiBAC.</title>
        <authorList>
            <person name="Zenner C."/>
            <person name="Hitch T.C.A."/>
            <person name="Clavel T."/>
        </authorList>
    </citation>
    <scope>NUCLEOTIDE SEQUENCE [LARGE SCALE GENOMIC DNA]</scope>
    <source>
        <strain evidence="4 5">DSM 108706</strain>
    </source>
</reference>
<evidence type="ECO:0000256" key="1">
    <source>
        <dbReference type="ARBA" id="ARBA00006964"/>
    </source>
</evidence>
<proteinExistence type="inferred from homology"/>
<accession>A0ABR9QW11</accession>
<dbReference type="SUPFAM" id="SSF102705">
    <property type="entry name" value="NIF3 (NGG1p interacting factor 3)-like"/>
    <property type="match status" value="1"/>
</dbReference>
<dbReference type="Gene3D" id="3.40.1390.30">
    <property type="entry name" value="NIF3 (NGG1p interacting factor 3)-like"/>
    <property type="match status" value="2"/>
</dbReference>
<name>A0ABR9QW11_9FIRM</name>
<dbReference type="PANTHER" id="PTHR13799">
    <property type="entry name" value="NGG1 INTERACTING FACTOR 3"/>
    <property type="match status" value="1"/>
</dbReference>
<dbReference type="PANTHER" id="PTHR13799:SF14">
    <property type="entry name" value="GTP CYCLOHYDROLASE 1 TYPE 2 HOMOLOG"/>
    <property type="match status" value="1"/>
</dbReference>
<evidence type="ECO:0000256" key="2">
    <source>
        <dbReference type="ARBA" id="ARBA00022112"/>
    </source>
</evidence>
<organism evidence="4 5">
    <name type="scientific">Gallibacter intestinalis</name>
    <dbReference type="NCBI Taxonomy" id="2779356"/>
    <lineage>
        <taxon>Bacteria</taxon>
        <taxon>Bacillati</taxon>
        <taxon>Bacillota</taxon>
        <taxon>Clostridia</taxon>
        <taxon>Eubacteriales</taxon>
        <taxon>Eubacteriaceae</taxon>
        <taxon>Gallibacter</taxon>
    </lineage>
</organism>